<evidence type="ECO:0000256" key="2">
    <source>
        <dbReference type="ARBA" id="ARBA00022692"/>
    </source>
</evidence>
<dbReference type="RefSeq" id="XP_018037497.1">
    <property type="nucleotide sequence ID" value="XM_018184080.1"/>
</dbReference>
<dbReference type="Gene3D" id="1.20.1250.20">
    <property type="entry name" value="MFS general substrate transporter like domains"/>
    <property type="match status" value="1"/>
</dbReference>
<feature type="transmembrane region" description="Helical" evidence="5">
    <location>
        <begin position="320"/>
        <end position="346"/>
    </location>
</feature>
<dbReference type="EMBL" id="KV441551">
    <property type="protein sequence ID" value="OAG07132.1"/>
    <property type="molecule type" value="Genomic_DNA"/>
</dbReference>
<feature type="transmembrane region" description="Helical" evidence="5">
    <location>
        <begin position="220"/>
        <end position="239"/>
    </location>
</feature>
<keyword evidence="3 5" id="KW-1133">Transmembrane helix</keyword>
<protein>
    <submittedName>
        <fullName evidence="7">Putative MFS transporter</fullName>
    </submittedName>
</protein>
<feature type="transmembrane region" description="Helical" evidence="5">
    <location>
        <begin position="151"/>
        <end position="175"/>
    </location>
</feature>
<feature type="transmembrane region" description="Helical" evidence="5">
    <location>
        <begin position="401"/>
        <end position="421"/>
    </location>
</feature>
<sequence length="528" mass="58731">MSMKAEAPIRSEMVERADRHHGLPLLPHPSEDERDPLRWPRGLKLASLMATSFFNFTTNFAGAGLSVATVLLEHQFNKTPNQVNSLLTVRFTYHIRLFNWLMEQFNFLLLGVGNLFWVPVAIKYGKRPTLLISMVLLFGILIWTAKEPTFAGLLAARCLSGFVSAAGESIVPGVVSDIFFLHERAAMMSAYTLLISSATAIGPLLASFITQYSPGSWRDYVWVCAALAGANALVIYLVCPESNYNREIMTPTHISLLNTRYAEDISEAGEIVRMDTTSWHHVNVVKKPWTEIWTSFITVDHKVNLLVAFWRPVQMLSRPAVLFAIFLYGTHLAAQIILIFAFPSLLMSPPYLFSGIQVGLMQVAALVGLAIGCFAGGYAADLITAEAIARQRGDVYPEQRLIALLPGCIVAPIGCIVIAFACAQKLHWVAIAFGFGMLSFGTIYAPNIAITYVVECFPSSASECLVTINVFKNLVAFLFLYTAVDWVASQGWVQVYMVMFMLVTLSIFLAVLFYFFGRRWRIRSDNTI</sequence>
<organism evidence="7 8">
    <name type="scientific">Paraphaeosphaeria sporulosa</name>
    <dbReference type="NCBI Taxonomy" id="1460663"/>
    <lineage>
        <taxon>Eukaryota</taxon>
        <taxon>Fungi</taxon>
        <taxon>Dikarya</taxon>
        <taxon>Ascomycota</taxon>
        <taxon>Pezizomycotina</taxon>
        <taxon>Dothideomycetes</taxon>
        <taxon>Pleosporomycetidae</taxon>
        <taxon>Pleosporales</taxon>
        <taxon>Massarineae</taxon>
        <taxon>Didymosphaeriaceae</taxon>
        <taxon>Paraphaeosphaeria</taxon>
    </lineage>
</organism>
<evidence type="ECO:0000313" key="8">
    <source>
        <dbReference type="Proteomes" id="UP000077069"/>
    </source>
</evidence>
<feature type="transmembrane region" description="Helical" evidence="5">
    <location>
        <begin position="466"/>
        <end position="484"/>
    </location>
</feature>
<evidence type="ECO:0000256" key="4">
    <source>
        <dbReference type="ARBA" id="ARBA00023136"/>
    </source>
</evidence>
<feature type="transmembrane region" description="Helical" evidence="5">
    <location>
        <begin position="358"/>
        <end position="380"/>
    </location>
</feature>
<dbReference type="Proteomes" id="UP000077069">
    <property type="component" value="Unassembled WGS sequence"/>
</dbReference>
<proteinExistence type="predicted"/>
<dbReference type="GO" id="GO:0022857">
    <property type="term" value="F:transmembrane transporter activity"/>
    <property type="evidence" value="ECO:0007669"/>
    <property type="project" value="InterPro"/>
</dbReference>
<evidence type="ECO:0000313" key="7">
    <source>
        <dbReference type="EMBL" id="OAG07132.1"/>
    </source>
</evidence>
<accession>A0A177CJI1</accession>
<feature type="domain" description="Major facilitator superfamily (MFS) profile" evidence="6">
    <location>
        <begin position="47"/>
        <end position="521"/>
    </location>
</feature>
<dbReference type="GeneID" id="28767566"/>
<feature type="transmembrane region" description="Helical" evidence="5">
    <location>
        <begin position="105"/>
        <end position="122"/>
    </location>
</feature>
<name>A0A177CJI1_9PLEO</name>
<dbReference type="OrthoDB" id="268400at2759"/>
<dbReference type="InterPro" id="IPR020846">
    <property type="entry name" value="MFS_dom"/>
</dbReference>
<evidence type="ECO:0000256" key="5">
    <source>
        <dbReference type="SAM" id="Phobius"/>
    </source>
</evidence>
<dbReference type="PANTHER" id="PTHR23502">
    <property type="entry name" value="MAJOR FACILITATOR SUPERFAMILY"/>
    <property type="match status" value="1"/>
</dbReference>
<dbReference type="AlphaFoldDB" id="A0A177CJI1"/>
<keyword evidence="2 5" id="KW-0812">Transmembrane</keyword>
<feature type="transmembrane region" description="Helical" evidence="5">
    <location>
        <begin position="129"/>
        <end position="145"/>
    </location>
</feature>
<reference evidence="7 8" key="1">
    <citation type="submission" date="2016-05" db="EMBL/GenBank/DDBJ databases">
        <title>Comparative analysis of secretome profiles of manganese(II)-oxidizing ascomycete fungi.</title>
        <authorList>
            <consortium name="DOE Joint Genome Institute"/>
            <person name="Zeiner C.A."/>
            <person name="Purvine S.O."/>
            <person name="Zink E.M."/>
            <person name="Wu S."/>
            <person name="Pasa-Tolic L."/>
            <person name="Chaput D.L."/>
            <person name="Haridas S."/>
            <person name="Grigoriev I.V."/>
            <person name="Santelli C.M."/>
            <person name="Hansel C.M."/>
        </authorList>
    </citation>
    <scope>NUCLEOTIDE SEQUENCE [LARGE SCALE GENOMIC DNA]</scope>
    <source>
        <strain evidence="7 8">AP3s5-JAC2a</strain>
    </source>
</reference>
<feature type="transmembrane region" description="Helical" evidence="5">
    <location>
        <begin position="187"/>
        <end position="208"/>
    </location>
</feature>
<evidence type="ECO:0000256" key="3">
    <source>
        <dbReference type="ARBA" id="ARBA00022989"/>
    </source>
</evidence>
<dbReference type="PROSITE" id="PS50850">
    <property type="entry name" value="MFS"/>
    <property type="match status" value="1"/>
</dbReference>
<dbReference type="SUPFAM" id="SSF103473">
    <property type="entry name" value="MFS general substrate transporter"/>
    <property type="match status" value="1"/>
</dbReference>
<dbReference type="InterPro" id="IPR036259">
    <property type="entry name" value="MFS_trans_sf"/>
</dbReference>
<comment type="subcellular location">
    <subcellularLocation>
        <location evidence="1">Membrane</location>
        <topology evidence="1">Multi-pass membrane protein</topology>
    </subcellularLocation>
</comment>
<dbReference type="InParanoid" id="A0A177CJI1"/>
<dbReference type="InterPro" id="IPR011701">
    <property type="entry name" value="MFS"/>
</dbReference>
<dbReference type="Pfam" id="PF07690">
    <property type="entry name" value="MFS_1"/>
    <property type="match status" value="1"/>
</dbReference>
<dbReference type="PANTHER" id="PTHR23502:SF181">
    <property type="entry name" value="MAJOR FACILITATOR SUPERFAMILY (MFS) PROFILE DOMAIN-CONTAINING PROTEIN"/>
    <property type="match status" value="1"/>
</dbReference>
<dbReference type="STRING" id="1460663.A0A177CJI1"/>
<evidence type="ECO:0000256" key="1">
    <source>
        <dbReference type="ARBA" id="ARBA00004141"/>
    </source>
</evidence>
<gene>
    <name evidence="7" type="ORF">CC84DRAFT_1242229</name>
</gene>
<feature type="transmembrane region" description="Helical" evidence="5">
    <location>
        <begin position="427"/>
        <end position="454"/>
    </location>
</feature>
<keyword evidence="8" id="KW-1185">Reference proteome</keyword>
<keyword evidence="4 5" id="KW-0472">Membrane</keyword>
<evidence type="ECO:0000259" key="6">
    <source>
        <dbReference type="PROSITE" id="PS50850"/>
    </source>
</evidence>
<feature type="transmembrane region" description="Helical" evidence="5">
    <location>
        <begin position="496"/>
        <end position="516"/>
    </location>
</feature>
<dbReference type="GO" id="GO:0005886">
    <property type="term" value="C:plasma membrane"/>
    <property type="evidence" value="ECO:0007669"/>
    <property type="project" value="TreeGrafter"/>
</dbReference>
<feature type="transmembrane region" description="Helical" evidence="5">
    <location>
        <begin position="48"/>
        <end position="72"/>
    </location>
</feature>